<dbReference type="SUPFAM" id="SSF57959">
    <property type="entry name" value="Leucine zipper domain"/>
    <property type="match status" value="1"/>
</dbReference>
<dbReference type="Gene3D" id="1.20.5.170">
    <property type="match status" value="1"/>
</dbReference>
<dbReference type="GO" id="GO:0003700">
    <property type="term" value="F:DNA-binding transcription factor activity"/>
    <property type="evidence" value="ECO:0007669"/>
    <property type="project" value="InterPro"/>
</dbReference>
<proteinExistence type="predicted"/>
<dbReference type="InterPro" id="IPR046347">
    <property type="entry name" value="bZIP_sf"/>
</dbReference>
<organism evidence="1">
    <name type="scientific">Epstein-Barr virus (strain GD1)</name>
    <name type="common">HHV-4</name>
    <name type="synonym">Human gammaherpesvirus 4</name>
    <dbReference type="NCBI Taxonomy" id="10376"/>
    <lineage>
        <taxon>Viruses</taxon>
        <taxon>Duplodnaviria</taxon>
        <taxon>Heunggongvirae</taxon>
        <taxon>Peploviricota</taxon>
        <taxon>Herviviricetes</taxon>
        <taxon>Herpesvirales</taxon>
        <taxon>Orthoherpesviridae</taxon>
        <taxon>Gammaherpesvirinae</taxon>
        <taxon>Lymphocryptovirus</taxon>
        <taxon>Lymphocryptovirus humangamma4</taxon>
    </lineage>
</organism>
<accession>A0A2S1MKF3</accession>
<organismHost>
    <name type="scientific">Homo sapiens</name>
    <name type="common">Human</name>
    <dbReference type="NCBI Taxonomy" id="9606"/>
</organismHost>
<sequence>VAAAKSSENDRLRLLLKQMCPSLDVDSIIPRTPDVLHEDLLNF</sequence>
<reference evidence="1" key="1">
    <citation type="submission" date="2017-10" db="EMBL/GenBank/DDBJ databases">
        <title>Epstein Barr virus genome variation.</title>
        <authorList>
            <person name="Palser A."/>
            <person name="Wegner F."/>
            <person name="Bridges R."/>
            <person name="Correia S."/>
            <person name="Elgueta Karstegl C."/>
            <person name="Venturini C."/>
            <person name="Middeldorp J."/>
            <person name="Cohen J.I."/>
            <person name="Hildesheim A."/>
            <person name="Breuer J."/>
            <person name="White R.E."/>
            <person name="Kellam P."/>
            <person name="Farrell P.J."/>
        </authorList>
    </citation>
    <scope>NUCLEOTIDE SEQUENCE</scope>
    <source>
        <strain evidence="1">AH_Saliva_8192</strain>
    </source>
</reference>
<dbReference type="EMBL" id="MG298823">
    <property type="protein sequence ID" value="AWG87513.1"/>
    <property type="molecule type" value="Genomic_DNA"/>
</dbReference>
<evidence type="ECO:0000313" key="1">
    <source>
        <dbReference type="EMBL" id="AWG87513.1"/>
    </source>
</evidence>
<feature type="non-terminal residue" evidence="1">
    <location>
        <position position="1"/>
    </location>
</feature>
<name>A0A2S1MKF3_EBVG</name>
<protein>
    <submittedName>
        <fullName evidence="1">BZLF1</fullName>
    </submittedName>
</protein>